<organism evidence="2 3">
    <name type="scientific">Mycobacteroides saopaulense</name>
    <dbReference type="NCBI Taxonomy" id="1578165"/>
    <lineage>
        <taxon>Bacteria</taxon>
        <taxon>Bacillati</taxon>
        <taxon>Actinomycetota</taxon>
        <taxon>Actinomycetes</taxon>
        <taxon>Mycobacteriales</taxon>
        <taxon>Mycobacteriaceae</taxon>
        <taxon>Mycobacteroides</taxon>
    </lineage>
</organism>
<feature type="transmembrane region" description="Helical" evidence="1">
    <location>
        <begin position="47"/>
        <end position="69"/>
    </location>
</feature>
<comment type="caution">
    <text evidence="2">The sequence shown here is derived from an EMBL/GenBank/DDBJ whole genome shotgun (WGS) entry which is preliminary data.</text>
</comment>
<name>A0A1X0III9_9MYCO</name>
<evidence type="ECO:0000313" key="3">
    <source>
        <dbReference type="Proteomes" id="UP000192434"/>
    </source>
</evidence>
<evidence type="ECO:0000256" key="1">
    <source>
        <dbReference type="SAM" id="Phobius"/>
    </source>
</evidence>
<dbReference type="AlphaFoldDB" id="A0A1X0III9"/>
<keyword evidence="1" id="KW-0472">Membrane</keyword>
<reference evidence="2 3" key="1">
    <citation type="submission" date="2016-12" db="EMBL/GenBank/DDBJ databases">
        <title>The new phylogeny of genus Mycobacterium.</title>
        <authorList>
            <person name="Tortoli E."/>
            <person name="Trovato A."/>
            <person name="Cirillo D.M."/>
        </authorList>
    </citation>
    <scope>NUCLEOTIDE SEQUENCE [LARGE SCALE GENOMIC DNA]</scope>
    <source>
        <strain evidence="2 3">CCUG 66554</strain>
    </source>
</reference>
<dbReference type="EMBL" id="MVII01000063">
    <property type="protein sequence ID" value="ORB47343.1"/>
    <property type="molecule type" value="Genomic_DNA"/>
</dbReference>
<dbReference type="Proteomes" id="UP000192434">
    <property type="component" value="Unassembled WGS sequence"/>
</dbReference>
<protein>
    <submittedName>
        <fullName evidence="2">Uncharacterized protein</fullName>
    </submittedName>
</protein>
<gene>
    <name evidence="2" type="ORF">BST43_26130</name>
</gene>
<sequence>MISALSCDGSISIAPDGAPLCSGMWVLTQVSEQFDPSTLDTVALGQAFSVGFGLVATVLVGALGVKAVLDFIKRA</sequence>
<keyword evidence="1" id="KW-0812">Transmembrane</keyword>
<keyword evidence="1" id="KW-1133">Transmembrane helix</keyword>
<evidence type="ECO:0000313" key="2">
    <source>
        <dbReference type="EMBL" id="ORB47343.1"/>
    </source>
</evidence>
<proteinExistence type="predicted"/>
<dbReference type="OrthoDB" id="6935200at2"/>
<accession>A0A1X0III9</accession>